<dbReference type="STRING" id="1054996.SAMN05444414_10791"/>
<organism evidence="2 3">
    <name type="scientific">Roseovarius marisflavi</name>
    <dbReference type="NCBI Taxonomy" id="1054996"/>
    <lineage>
        <taxon>Bacteria</taxon>
        <taxon>Pseudomonadati</taxon>
        <taxon>Pseudomonadota</taxon>
        <taxon>Alphaproteobacteria</taxon>
        <taxon>Rhodobacterales</taxon>
        <taxon>Roseobacteraceae</taxon>
        <taxon>Roseovarius</taxon>
    </lineage>
</organism>
<feature type="transmembrane region" description="Helical" evidence="1">
    <location>
        <begin position="174"/>
        <end position="195"/>
    </location>
</feature>
<accession>A0A1M6YNQ2</accession>
<feature type="transmembrane region" description="Helical" evidence="1">
    <location>
        <begin position="82"/>
        <end position="99"/>
    </location>
</feature>
<evidence type="ECO:0000313" key="3">
    <source>
        <dbReference type="Proteomes" id="UP000184191"/>
    </source>
</evidence>
<dbReference type="RefSeq" id="WP_073197099.1">
    <property type="nucleotide sequence ID" value="NZ_FRBN01000007.1"/>
</dbReference>
<dbReference type="EMBL" id="FRBN01000007">
    <property type="protein sequence ID" value="SHL19837.1"/>
    <property type="molecule type" value="Genomic_DNA"/>
</dbReference>
<keyword evidence="3" id="KW-1185">Reference proteome</keyword>
<dbReference type="AlphaFoldDB" id="A0A1M6YNQ2"/>
<proteinExistence type="predicted"/>
<gene>
    <name evidence="2" type="ORF">SAMN05444414_10791</name>
</gene>
<feature type="transmembrane region" description="Helical" evidence="1">
    <location>
        <begin position="21"/>
        <end position="40"/>
    </location>
</feature>
<name>A0A1M6YNQ2_9RHOB</name>
<keyword evidence="1" id="KW-0472">Membrane</keyword>
<reference evidence="3" key="1">
    <citation type="submission" date="2016-11" db="EMBL/GenBank/DDBJ databases">
        <authorList>
            <person name="Varghese N."/>
            <person name="Submissions S."/>
        </authorList>
    </citation>
    <scope>NUCLEOTIDE SEQUENCE [LARGE SCALE GENOMIC DNA]</scope>
    <source>
        <strain evidence="3">DSM 29327</strain>
    </source>
</reference>
<evidence type="ECO:0000313" key="2">
    <source>
        <dbReference type="EMBL" id="SHL19837.1"/>
    </source>
</evidence>
<keyword evidence="1" id="KW-1133">Transmembrane helix</keyword>
<protein>
    <recommendedName>
        <fullName evidence="4">Intracellular septation protein A</fullName>
    </recommendedName>
</protein>
<keyword evidence="1" id="KW-0812">Transmembrane</keyword>
<sequence length="216" mass="23788">MIKRTSSRLLTAMLSIPPIRPQNLLPVVIMLILWIVLGRLNVPQDQVFVLSVVVAQAYAVWRNLPQAAESIQQTTAGRTGMLRWPVFILLAVSALQLWLNNPLFTQRAVTAVALFLLVVMVLGMIREGAVMARVTPTTAEGEAVCETVSLLRVNALVAAMVIAVNEILISSESLGVWITVMPIFVLFLHGFYWFMVLMVLPPDSPDEDTIRPVTGA</sequence>
<feature type="transmembrane region" description="Helical" evidence="1">
    <location>
        <begin position="105"/>
        <end position="125"/>
    </location>
</feature>
<feature type="transmembrane region" description="Helical" evidence="1">
    <location>
        <begin position="46"/>
        <end position="61"/>
    </location>
</feature>
<evidence type="ECO:0000256" key="1">
    <source>
        <dbReference type="SAM" id="Phobius"/>
    </source>
</evidence>
<dbReference type="OrthoDB" id="7742456at2"/>
<evidence type="ECO:0008006" key="4">
    <source>
        <dbReference type="Google" id="ProtNLM"/>
    </source>
</evidence>
<dbReference type="Proteomes" id="UP000184191">
    <property type="component" value="Unassembled WGS sequence"/>
</dbReference>